<dbReference type="PROSITE" id="PS51257">
    <property type="entry name" value="PROKAR_LIPOPROTEIN"/>
    <property type="match status" value="1"/>
</dbReference>
<sequence>MKRIILLASLLASLAACSNAPKSQIGLIDEERIKANWPKFLNYQNQLSNDAQTIERSGKPDKVKQQLRAALQDRFARDQIELSNDVGAAASQIAQEKHLSYVFTRQYVGYGGVDITPDVEKLLKIEEKATPAP</sequence>
<dbReference type="EMBL" id="AP025523">
    <property type="protein sequence ID" value="BDE04733.1"/>
    <property type="molecule type" value="Genomic_DNA"/>
</dbReference>
<proteinExistence type="predicted"/>
<dbReference type="InterPro" id="IPR012640">
    <property type="entry name" value="Membr_lipoprot_lipid_attach_CS"/>
</dbReference>
<dbReference type="SUPFAM" id="SSF111384">
    <property type="entry name" value="OmpH-like"/>
    <property type="match status" value="1"/>
</dbReference>
<dbReference type="Gene3D" id="3.30.910.20">
    <property type="entry name" value="Skp domain"/>
    <property type="match status" value="1"/>
</dbReference>
<feature type="signal peptide" evidence="2">
    <location>
        <begin position="1"/>
        <end position="18"/>
    </location>
</feature>
<evidence type="ECO:0000256" key="2">
    <source>
        <dbReference type="SAM" id="SignalP"/>
    </source>
</evidence>
<dbReference type="RefSeq" id="WP_317995826.1">
    <property type="nucleotide sequence ID" value="NZ_AP025523.1"/>
</dbReference>
<keyword evidence="1 2" id="KW-0732">Signal</keyword>
<name>A0AAN1XV20_UNVUL</name>
<accession>A0AAN1XV20</accession>
<keyword evidence="4" id="KW-1185">Reference proteome</keyword>
<dbReference type="InterPro" id="IPR024930">
    <property type="entry name" value="Skp_dom_sf"/>
</dbReference>
<protein>
    <submittedName>
        <fullName evidence="3">Uncharacterized protein</fullName>
    </submittedName>
</protein>
<evidence type="ECO:0000313" key="3">
    <source>
        <dbReference type="EMBL" id="BDE04733.1"/>
    </source>
</evidence>
<dbReference type="Pfam" id="PF08139">
    <property type="entry name" value="LPAM_1"/>
    <property type="match status" value="1"/>
</dbReference>
<reference evidence="3 4" key="1">
    <citation type="journal article" date="2022" name="ISME Commun">
        <title>Vulcanimicrobium alpinus gen. nov. sp. nov., the first cultivated representative of the candidate phylum 'Eremiobacterota', is a metabolically versatile aerobic anoxygenic phototroph.</title>
        <authorList>
            <person name="Yabe S."/>
            <person name="Muto K."/>
            <person name="Abe K."/>
            <person name="Yokota A."/>
            <person name="Staudigel H."/>
            <person name="Tebo B.M."/>
        </authorList>
    </citation>
    <scope>NUCLEOTIDE SEQUENCE [LARGE SCALE GENOMIC DNA]</scope>
    <source>
        <strain evidence="3 4">WC8-2</strain>
    </source>
</reference>
<dbReference type="AlphaFoldDB" id="A0AAN1XV20"/>
<gene>
    <name evidence="3" type="ORF">WPS_00090</name>
</gene>
<dbReference type="KEGG" id="vab:WPS_00090"/>
<evidence type="ECO:0000256" key="1">
    <source>
        <dbReference type="ARBA" id="ARBA00022729"/>
    </source>
</evidence>
<evidence type="ECO:0000313" key="4">
    <source>
        <dbReference type="Proteomes" id="UP001317532"/>
    </source>
</evidence>
<dbReference type="Proteomes" id="UP001317532">
    <property type="component" value="Chromosome"/>
</dbReference>
<organism evidence="3 4">
    <name type="scientific">Vulcanimicrobium alpinum</name>
    <dbReference type="NCBI Taxonomy" id="3016050"/>
    <lineage>
        <taxon>Bacteria</taxon>
        <taxon>Bacillati</taxon>
        <taxon>Vulcanimicrobiota</taxon>
        <taxon>Vulcanimicrobiia</taxon>
        <taxon>Vulcanimicrobiales</taxon>
        <taxon>Vulcanimicrobiaceae</taxon>
        <taxon>Vulcanimicrobium</taxon>
    </lineage>
</organism>
<feature type="chain" id="PRO_5042819572" evidence="2">
    <location>
        <begin position="19"/>
        <end position="133"/>
    </location>
</feature>